<dbReference type="PROSITE" id="PS01161">
    <property type="entry name" value="GLC_GALNAC_ISOMERASE"/>
    <property type="match status" value="1"/>
</dbReference>
<dbReference type="Gene3D" id="3.40.50.1360">
    <property type="match status" value="1"/>
</dbReference>
<evidence type="ECO:0000313" key="3">
    <source>
        <dbReference type="EMBL" id="QEC58500.1"/>
    </source>
</evidence>
<protein>
    <recommendedName>
        <fullName evidence="1">Glucosamine-6-phosphate deaminase</fullName>
        <ecNumber evidence="1">3.5.99.6</ecNumber>
    </recommendedName>
</protein>
<reference evidence="3 4" key="1">
    <citation type="journal article" date="2015" name="Int. J. Syst. Evol. Microbiol.">
        <title>Flavisolibacter ginsenosidimutans sp. nov., with ginsenoside-converting activity isolated from soil used for cultivating ginseng.</title>
        <authorList>
            <person name="Zhao Y."/>
            <person name="Liu Q."/>
            <person name="Kang M.S."/>
            <person name="Jin F."/>
            <person name="Yu H."/>
            <person name="Im W.T."/>
        </authorList>
    </citation>
    <scope>NUCLEOTIDE SEQUENCE [LARGE SCALE GENOMIC DNA]</scope>
    <source>
        <strain evidence="3 4">Gsoil 636</strain>
    </source>
</reference>
<organism evidence="3 4">
    <name type="scientific">Flavisolibacter ginsenosidimutans</name>
    <dbReference type="NCBI Taxonomy" id="661481"/>
    <lineage>
        <taxon>Bacteria</taxon>
        <taxon>Pseudomonadati</taxon>
        <taxon>Bacteroidota</taxon>
        <taxon>Chitinophagia</taxon>
        <taxon>Chitinophagales</taxon>
        <taxon>Chitinophagaceae</taxon>
        <taxon>Flavisolibacter</taxon>
    </lineage>
</organism>
<dbReference type="InterPro" id="IPR004547">
    <property type="entry name" value="Glucosamine6P_isomerase"/>
</dbReference>
<dbReference type="NCBIfam" id="TIGR00502">
    <property type="entry name" value="nagB"/>
    <property type="match status" value="1"/>
</dbReference>
<dbReference type="InterPro" id="IPR052960">
    <property type="entry name" value="GlcN6P_deaminase-like"/>
</dbReference>
<dbReference type="SUPFAM" id="SSF102588">
    <property type="entry name" value="LmbE-like"/>
    <property type="match status" value="1"/>
</dbReference>
<accession>A0A5B8UR86</accession>
<evidence type="ECO:0000259" key="2">
    <source>
        <dbReference type="Pfam" id="PF01182"/>
    </source>
</evidence>
<evidence type="ECO:0000313" key="4">
    <source>
        <dbReference type="Proteomes" id="UP000321204"/>
    </source>
</evidence>
<dbReference type="SUPFAM" id="SSF100950">
    <property type="entry name" value="NagB/RpiA/CoA transferase-like"/>
    <property type="match status" value="1"/>
</dbReference>
<dbReference type="InterPro" id="IPR024078">
    <property type="entry name" value="LmbE-like_dom_sf"/>
</dbReference>
<keyword evidence="3" id="KW-0378">Hydrolase</keyword>
<dbReference type="GO" id="GO:0004342">
    <property type="term" value="F:glucosamine-6-phosphate deaminase activity"/>
    <property type="evidence" value="ECO:0007669"/>
    <property type="project" value="UniProtKB-UniRule"/>
</dbReference>
<dbReference type="Proteomes" id="UP000321204">
    <property type="component" value="Chromosome"/>
</dbReference>
<dbReference type="InterPro" id="IPR003737">
    <property type="entry name" value="GlcNAc_PI_deacetylase-related"/>
</dbReference>
<dbReference type="OrthoDB" id="9791139at2"/>
<dbReference type="AlphaFoldDB" id="A0A5B8UR86"/>
<evidence type="ECO:0000256" key="1">
    <source>
        <dbReference type="NCBIfam" id="TIGR00502"/>
    </source>
</evidence>
<dbReference type="InterPro" id="IPR037171">
    <property type="entry name" value="NagB/RpiA_transferase-like"/>
</dbReference>
<dbReference type="KEGG" id="fgg:FSB75_09885"/>
<sequence>MLTNQANKEIDLTDSLERISTQIFSTPAEGAKWVAQQVALLMRAKADAGEHCVLGLATGSTPKLLYAELVRLHREEGLSFRHVIAFNLDEYYPIEKDALQSYNRFMKTQLFDKVDIDPSNCFIPDGEVPKEKIKEHCADYERMIALVGGIDLQILGIGVNGHIGFNEPGSSIHSKTRMVSLENSTRLANAYEFQGMSDVPRLALTMGISTILKAKKIILMGWGNTKAPVIQKAVEGDVTESVPASLLQTHDDATFVMDEQAASQLTRFKSPWLTGEIEWTPKMMKKAVVDMALHLEKPILSLTNNDYNEYGLSDLLVEKGDAYEINLQVFYAMRDTITGWPGGKPNAVIPAHPERSEPYPKRCLIFSPHPDDDIISMGGTFQRLHDQGHDVHVAYQTSGNIAVTDEFVTRFLDFAVGFEEMFARDSKPARDVLSEARAFLKNKKSNQVDTEDIRAIKGLIRRCEAAATCRYVGIKEEGIHFLNLPFYETGAIEKAPMSEEDIRITVDLLRKVKPQQVYAAGDLADPHGTHRVCLDIVFEALRRIKADGDAWIKDCWLWLYKGAWQEWDISEIEMAVPMSPDQVRKKRFGIFIHQSQKDTVPFQGSDAREFWQRAEDRNAHTAELYAQLGLTRYAAMEAFVRWTY</sequence>
<dbReference type="EMBL" id="CP042433">
    <property type="protein sequence ID" value="QEC58500.1"/>
    <property type="molecule type" value="Genomic_DNA"/>
</dbReference>
<dbReference type="InterPro" id="IPR006148">
    <property type="entry name" value="Glc/Gal-6P_isomerase"/>
</dbReference>
<dbReference type="PANTHER" id="PTHR42892">
    <property type="entry name" value="GLUCOSAMINE-6-PHOSPHATE DEAMINASE-LIKE PROTEIN BT_0258-RELATED"/>
    <property type="match status" value="1"/>
</dbReference>
<dbReference type="InterPro" id="IPR018321">
    <property type="entry name" value="Glucosamine6P_isomerase_CS"/>
</dbReference>
<name>A0A5B8UR86_9BACT</name>
<dbReference type="EC" id="3.5.99.6" evidence="1"/>
<dbReference type="Gene3D" id="3.40.50.10320">
    <property type="entry name" value="LmbE-like"/>
    <property type="match status" value="1"/>
</dbReference>
<proteinExistence type="predicted"/>
<keyword evidence="4" id="KW-1185">Reference proteome</keyword>
<dbReference type="Pfam" id="PF02585">
    <property type="entry name" value="PIG-L"/>
    <property type="match status" value="1"/>
</dbReference>
<dbReference type="PANTHER" id="PTHR42892:SF1">
    <property type="entry name" value="GLUCOSAMINE-6-PHOSPHATE ISOMERASE"/>
    <property type="match status" value="1"/>
</dbReference>
<feature type="domain" description="Glucosamine/galactosamine-6-phosphate isomerase" evidence="2">
    <location>
        <begin position="27"/>
        <end position="253"/>
    </location>
</feature>
<dbReference type="CDD" id="cd01399">
    <property type="entry name" value="GlcN6P_deaminase"/>
    <property type="match status" value="1"/>
</dbReference>
<dbReference type="GO" id="GO:0005975">
    <property type="term" value="P:carbohydrate metabolic process"/>
    <property type="evidence" value="ECO:0007669"/>
    <property type="project" value="InterPro"/>
</dbReference>
<dbReference type="NCBIfam" id="NF002557">
    <property type="entry name" value="PRK02122.1"/>
    <property type="match status" value="1"/>
</dbReference>
<dbReference type="GO" id="GO:0006046">
    <property type="term" value="P:N-acetylglucosamine catabolic process"/>
    <property type="evidence" value="ECO:0007669"/>
    <property type="project" value="UniProtKB-UniRule"/>
</dbReference>
<gene>
    <name evidence="3" type="primary">nagB</name>
    <name evidence="3" type="ORF">FSB75_09885</name>
</gene>
<dbReference type="Pfam" id="PF01182">
    <property type="entry name" value="Glucosamine_iso"/>
    <property type="match status" value="1"/>
</dbReference>